<keyword evidence="3" id="KW-1185">Reference proteome</keyword>
<proteinExistence type="predicted"/>
<feature type="chain" id="PRO_5002116432" evidence="1">
    <location>
        <begin position="21"/>
        <end position="614"/>
    </location>
</feature>
<dbReference type="AlphaFoldDB" id="A0A0B7I6K4"/>
<gene>
    <name evidence="2" type="ORF">CCAND38_430009</name>
</gene>
<dbReference type="RefSeq" id="WP_042344555.1">
    <property type="nucleotide sequence ID" value="NZ_CDOI01000155.1"/>
</dbReference>
<evidence type="ECO:0000313" key="2">
    <source>
        <dbReference type="EMBL" id="CEN47335.1"/>
    </source>
</evidence>
<dbReference type="EMBL" id="CDOI01000155">
    <property type="protein sequence ID" value="CEN47335.1"/>
    <property type="molecule type" value="Genomic_DNA"/>
</dbReference>
<evidence type="ECO:0000313" key="3">
    <source>
        <dbReference type="Proteomes" id="UP000045051"/>
    </source>
</evidence>
<evidence type="ECO:0000256" key="1">
    <source>
        <dbReference type="SAM" id="SignalP"/>
    </source>
</evidence>
<organism evidence="2 3">
    <name type="scientific">Capnocytophaga canis</name>
    <dbReference type="NCBI Taxonomy" id="1848903"/>
    <lineage>
        <taxon>Bacteria</taxon>
        <taxon>Pseudomonadati</taxon>
        <taxon>Bacteroidota</taxon>
        <taxon>Flavobacteriia</taxon>
        <taxon>Flavobacteriales</taxon>
        <taxon>Flavobacteriaceae</taxon>
        <taxon>Capnocytophaga</taxon>
    </lineage>
</organism>
<name>A0A0B7I6K4_9FLAO</name>
<reference evidence="2 3" key="1">
    <citation type="submission" date="2015-01" db="EMBL/GenBank/DDBJ databases">
        <authorList>
            <person name="Xiang T."/>
            <person name="Song Y."/>
            <person name="Huang L."/>
            <person name="Wang B."/>
            <person name="Wu P."/>
        </authorList>
    </citation>
    <scope>NUCLEOTIDE SEQUENCE [LARGE SCALE GENOMIC DNA]</scope>
    <source>
        <strain evidence="2 3">CcD38</strain>
    </source>
</reference>
<feature type="signal peptide" evidence="1">
    <location>
        <begin position="1"/>
        <end position="20"/>
    </location>
</feature>
<protein>
    <submittedName>
        <fullName evidence="2">Uncharacterized protein</fullName>
    </submittedName>
</protein>
<dbReference type="Gene3D" id="3.10.20.310">
    <property type="entry name" value="membrane protein fhac"/>
    <property type="match status" value="1"/>
</dbReference>
<accession>A0A0B7I6K4</accession>
<dbReference type="Proteomes" id="UP000045051">
    <property type="component" value="Unassembled WGS sequence"/>
</dbReference>
<keyword evidence="1" id="KW-0732">Signal</keyword>
<sequence length="614" mass="71518">MKKLCLYLSLLLVGLQNVTSQVIDSLDMVQIDSLKTQRDDKFYKDAGEYLKKRKLTQKIYDFLFTKPKVTTPQTGKVTDEINFKPYQGKIIRNIEIITLDPFGYSEKDLSKKPGKKLEIYGNSLHNKTKRGTVKKQLLFSKNDRLDSLLVQESERILRDQNYIRRVVIRPIPITPVSDSIDIQVVALDSWTMFFDSDWTDKRGWIRVSEYNLFGIGHQLSLTYRQYFKKFSENGKGIYYRARNIENTHIDGIASYYQDLEEYSGRLVLDRPLFSPYARWTGRIAFYENRQAERMFVNDSLLYPYIKYRIYDTYGGYAIPLKNSDDKSIHRAIISARYKQTKFLETPVDSLNVGNFYSDEELFLSKLSLNSTRFVQDRYIFRHGDIEDVSIGHSFFGTSGVSKKNLNYYPYLGIGASWANYTDKGYFSIDTEAGGFLSNGRAHRVAIKGELSFFSNLFTLGNWYFREFAKAQFVMGFNRATHINDKITINEKEGMKDFDSNIYDGTRKLLLVSQTQLYSPFHWYGFRISPFLNVELGIIGREHTSFFNVGMYPKFAIGFYISNDYLLFHNFQFSFCYFPEIPGVGNNIYEITNSRNDDFRLPSFGHNAPGTILFK</sequence>